<evidence type="ECO:0000313" key="1">
    <source>
        <dbReference type="EMBL" id="KOS20613.1"/>
    </source>
</evidence>
<evidence type="ECO:0000313" key="2">
    <source>
        <dbReference type="Proteomes" id="UP000053831"/>
    </source>
</evidence>
<dbReference type="PANTHER" id="PTHR12459:SF15">
    <property type="entry name" value="TRANSMEMBRANE PROTEIN 135"/>
    <property type="match status" value="1"/>
</dbReference>
<dbReference type="Proteomes" id="UP000053831">
    <property type="component" value="Unassembled WGS sequence"/>
</dbReference>
<dbReference type="AlphaFoldDB" id="A0A0M9VV56"/>
<sequence>MMERQPPAAAFRPGARPLRLHHLPPALRPLVRAYLMGYFSAVAPRLLTLLLQIVSRRRNNTNKVLADNGNSHSVLESVARILRTGLELHRFPTFCAALVGGSTLLQMLWLPYAAPFHRLIDASAKNLDRAWRLRLARWLSTFIAGWLSLQLLQSKRSSKPLETKSETDLRRNPPAGFTPKIFAGRTLDLTLFAVTRALDVLVGEFWDQHRNRRQAARTWTWFEQFLAKTIDPIVFTVSLGLIMWSWFYSPERLPPSFNKWITSAASVDQRLIEALRRCRNGELVYGQETGQSPLLGSMCADYQLPHEWGDPTKCIPFPCDLAHMGSSPSCEIHAVHRFFQSWKWSMSTYLPLTLALQLRNPRRLDPVKAVASASRSSSFLAACITLFYYSICLCRSRIGPRLLGTDNAARQRIDGGLCVTAGCFACGWGALIETAGRRKDLAMFVAPRALATLLPRRYPVEQQWHERLVFAASTAVVFAFVLEKPKSARGVFGKILGAVLRS</sequence>
<dbReference type="OrthoDB" id="4021778at2759"/>
<dbReference type="PANTHER" id="PTHR12459">
    <property type="entry name" value="TRANSMEMBRANE PROTEIN 135-RELATED"/>
    <property type="match status" value="1"/>
</dbReference>
<dbReference type="EMBL" id="LGSR01000017">
    <property type="protein sequence ID" value="KOS20613.1"/>
    <property type="molecule type" value="Genomic_DNA"/>
</dbReference>
<name>A0A0M9VV56_ESCWE</name>
<accession>A0A0M9VV56</accession>
<gene>
    <name evidence="1" type="ORF">ESCO_005396</name>
</gene>
<keyword evidence="2" id="KW-1185">Reference proteome</keyword>
<dbReference type="InterPro" id="IPR026749">
    <property type="entry name" value="Tmem135"/>
</dbReference>
<reference evidence="1 2" key="1">
    <citation type="submission" date="2015-07" db="EMBL/GenBank/DDBJ databases">
        <title>The genome of the fungus Escovopsis weberi, a specialized disease agent of ant agriculture.</title>
        <authorList>
            <person name="de Man T.J."/>
            <person name="Stajich J.E."/>
            <person name="Kubicek C.P."/>
            <person name="Chenthamara K."/>
            <person name="Atanasova L."/>
            <person name="Druzhinina I.S."/>
            <person name="Birnbaum S."/>
            <person name="Barribeau S.M."/>
            <person name="Teiling C."/>
            <person name="Suen G."/>
            <person name="Currie C."/>
            <person name="Gerardo N.M."/>
        </authorList>
    </citation>
    <scope>NUCLEOTIDE SEQUENCE [LARGE SCALE GENOMIC DNA]</scope>
</reference>
<protein>
    <recommendedName>
        <fullName evidence="3">Integral membrane protein</fullName>
    </recommendedName>
</protein>
<organism evidence="1 2">
    <name type="scientific">Escovopsis weberi</name>
    <dbReference type="NCBI Taxonomy" id="150374"/>
    <lineage>
        <taxon>Eukaryota</taxon>
        <taxon>Fungi</taxon>
        <taxon>Dikarya</taxon>
        <taxon>Ascomycota</taxon>
        <taxon>Pezizomycotina</taxon>
        <taxon>Sordariomycetes</taxon>
        <taxon>Hypocreomycetidae</taxon>
        <taxon>Hypocreales</taxon>
        <taxon>Hypocreaceae</taxon>
        <taxon>Escovopsis</taxon>
    </lineage>
</organism>
<proteinExistence type="predicted"/>
<evidence type="ECO:0008006" key="3">
    <source>
        <dbReference type="Google" id="ProtNLM"/>
    </source>
</evidence>
<comment type="caution">
    <text evidence="1">The sequence shown here is derived from an EMBL/GenBank/DDBJ whole genome shotgun (WGS) entry which is preliminary data.</text>
</comment>